<feature type="region of interest" description="Disordered" evidence="1">
    <location>
        <begin position="1"/>
        <end position="24"/>
    </location>
</feature>
<feature type="compositionally biased region" description="Polar residues" evidence="1">
    <location>
        <begin position="496"/>
        <end position="506"/>
    </location>
</feature>
<evidence type="ECO:0000256" key="1">
    <source>
        <dbReference type="SAM" id="MobiDB-lite"/>
    </source>
</evidence>
<dbReference type="PANTHER" id="PTHR45749:SF21">
    <property type="entry name" value="DUF4371 DOMAIN-CONTAINING PROTEIN"/>
    <property type="match status" value="1"/>
</dbReference>
<dbReference type="Proteomes" id="UP001159363">
    <property type="component" value="Chromosome 4"/>
</dbReference>
<evidence type="ECO:0008006" key="4">
    <source>
        <dbReference type="Google" id="ProtNLM"/>
    </source>
</evidence>
<comment type="caution">
    <text evidence="2">The sequence shown here is derived from an EMBL/GenBank/DDBJ whole genome shotgun (WGS) entry which is preliminary data.</text>
</comment>
<keyword evidence="3" id="KW-1185">Reference proteome</keyword>
<dbReference type="EMBL" id="JARBHB010000005">
    <property type="protein sequence ID" value="KAJ8882694.1"/>
    <property type="molecule type" value="Genomic_DNA"/>
</dbReference>
<name>A0ABQ9HEK1_9NEOP</name>
<feature type="region of interest" description="Disordered" evidence="1">
    <location>
        <begin position="525"/>
        <end position="556"/>
    </location>
</feature>
<feature type="region of interest" description="Disordered" evidence="1">
    <location>
        <begin position="472"/>
        <end position="506"/>
    </location>
</feature>
<feature type="compositionally biased region" description="Basic and acidic residues" evidence="1">
    <location>
        <begin position="81"/>
        <end position="98"/>
    </location>
</feature>
<sequence length="1013" mass="112366">MQGREKLEHSEKTHRSKAKSATFPTTTGECAYRQATDTAALGCRSSEVLWTSEGSFGDSARTALRVLRCLIHQATERRRGIEKGIAGEDRVPARRESPRVGAGPGDAARMSAEKTSLLWWPGHQSYPNQVACLMQGPSPSLDDAERGKVRRRVCDRYLATGNDQHLPEVERHLDTKLGRPTPSRRSSRDISTLNWVDQHLPEGRELSLSVKRHLDTKLGRLGHVCGGNYSECISADINTTSTPPTGVFTSVRSAVHSECFGRFLRVAPFSRMSAAAFVVDPGVGAEVGDNEARGENRLVLKTSLREMHNYVFNHNMVESKKVRHHAGRSYDVSQLTGYPQTTAAVLLAKMAYTPQSSVPAGWAGRPCPTLTAPTAAGCVTATRPATETCSLQHPPPSLHEATLQAADPRPPLSRHTCPLFCRHHPTSRSGGEVVKRATAHVYRCITGYWWRVDIWAALNSEVLRADGGGEVSMEQIPECSGGGKREIPEKKKNNKPAASSGTIPTCKNPGSPSLCADGAASAPASCPRGRYTRSQPPQDVDLSSPADGSADHSRPHSSLCSAVESFCGLQPRARYRLFTAQELYEHMDHMNDTEMPTVPASMQKNANEFESIYPSSSSTSYFVPEINSASSVISYLDFGHILSSRTTVASLTNEQKYQWLINSWVPSSDFTFPMQNRSFQWKLFEAYEWLTYSQKMSGGLRKMCIFFRRCEGGTNDVKHGKLVVTPINRPIYKEAVETLRHHASIGYHKGNMIVSHNFLMVMEGKCTDVTVSIKQNKTHPYHINCNLLWSTDIPMRGHRDDGDLQTKTEKLFGEGKLKVFLKFRLDGEDESLASRIVSFNKNATQNEIIQSCGDVITEKVVTNINNSKYFTMMADKTTDISVQEQLAICMRYCDTTTYEILDKFFKFIDVVDATEKNIARAIFPKLEKLNLDISYFRGQANGAQVCVARVQPLAFYSHCASHNKACTVASIRNAVGVISSVANFFRESVGRIHKLEEEMQDGLPQLKKKETRP</sequence>
<protein>
    <recommendedName>
        <fullName evidence="4">DUF4371 domain-containing protein</fullName>
    </recommendedName>
</protein>
<dbReference type="PANTHER" id="PTHR45749">
    <property type="match status" value="1"/>
</dbReference>
<reference evidence="2 3" key="1">
    <citation type="submission" date="2023-02" db="EMBL/GenBank/DDBJ databases">
        <title>LHISI_Scaffold_Assembly.</title>
        <authorList>
            <person name="Stuart O.P."/>
            <person name="Cleave R."/>
            <person name="Magrath M.J.L."/>
            <person name="Mikheyev A.S."/>
        </authorList>
    </citation>
    <scope>NUCLEOTIDE SEQUENCE [LARGE SCALE GENOMIC DNA]</scope>
    <source>
        <strain evidence="2">Daus_M_001</strain>
        <tissue evidence="2">Leg muscle</tissue>
    </source>
</reference>
<proteinExistence type="predicted"/>
<accession>A0ABQ9HEK1</accession>
<evidence type="ECO:0000313" key="3">
    <source>
        <dbReference type="Proteomes" id="UP001159363"/>
    </source>
</evidence>
<gene>
    <name evidence="2" type="ORF">PR048_014506</name>
</gene>
<feature type="compositionally biased region" description="Basic and acidic residues" evidence="1">
    <location>
        <begin position="1"/>
        <end position="13"/>
    </location>
</feature>
<feature type="region of interest" description="Disordered" evidence="1">
    <location>
        <begin position="81"/>
        <end position="108"/>
    </location>
</feature>
<organism evidence="2 3">
    <name type="scientific">Dryococelus australis</name>
    <dbReference type="NCBI Taxonomy" id="614101"/>
    <lineage>
        <taxon>Eukaryota</taxon>
        <taxon>Metazoa</taxon>
        <taxon>Ecdysozoa</taxon>
        <taxon>Arthropoda</taxon>
        <taxon>Hexapoda</taxon>
        <taxon>Insecta</taxon>
        <taxon>Pterygota</taxon>
        <taxon>Neoptera</taxon>
        <taxon>Polyneoptera</taxon>
        <taxon>Phasmatodea</taxon>
        <taxon>Verophasmatodea</taxon>
        <taxon>Anareolatae</taxon>
        <taxon>Phasmatidae</taxon>
        <taxon>Eurycanthinae</taxon>
        <taxon>Dryococelus</taxon>
    </lineage>
</organism>
<evidence type="ECO:0000313" key="2">
    <source>
        <dbReference type="EMBL" id="KAJ8882694.1"/>
    </source>
</evidence>